<keyword evidence="1" id="KW-0812">Transmembrane</keyword>
<dbReference type="EMBL" id="GBRH01256800">
    <property type="protein sequence ID" value="JAD41095.1"/>
    <property type="molecule type" value="Transcribed_RNA"/>
</dbReference>
<feature type="transmembrane region" description="Helical" evidence="1">
    <location>
        <begin position="16"/>
        <end position="35"/>
    </location>
</feature>
<protein>
    <submittedName>
        <fullName evidence="2">Uncharacterized protein</fullName>
    </submittedName>
</protein>
<evidence type="ECO:0000313" key="2">
    <source>
        <dbReference type="EMBL" id="JAD41095.1"/>
    </source>
</evidence>
<reference evidence="2" key="1">
    <citation type="submission" date="2014-09" db="EMBL/GenBank/DDBJ databases">
        <authorList>
            <person name="Magalhaes I.L.F."/>
            <person name="Oliveira U."/>
            <person name="Santos F.R."/>
            <person name="Vidigal T.H.D.A."/>
            <person name="Brescovit A.D."/>
            <person name="Santos A.J."/>
        </authorList>
    </citation>
    <scope>NUCLEOTIDE SEQUENCE</scope>
    <source>
        <tissue evidence="2">Shoot tissue taken approximately 20 cm above the soil surface</tissue>
    </source>
</reference>
<reference evidence="2" key="2">
    <citation type="journal article" date="2015" name="Data Brief">
        <title>Shoot transcriptome of the giant reed, Arundo donax.</title>
        <authorList>
            <person name="Barrero R.A."/>
            <person name="Guerrero F.D."/>
            <person name="Moolhuijzen P."/>
            <person name="Goolsby J.A."/>
            <person name="Tidwell J."/>
            <person name="Bellgard S.E."/>
            <person name="Bellgard M.I."/>
        </authorList>
    </citation>
    <scope>NUCLEOTIDE SEQUENCE</scope>
    <source>
        <tissue evidence="2">Shoot tissue taken approximately 20 cm above the soil surface</tissue>
    </source>
</reference>
<name>A0A0A8ZWI9_ARUDO</name>
<evidence type="ECO:0000256" key="1">
    <source>
        <dbReference type="SAM" id="Phobius"/>
    </source>
</evidence>
<keyword evidence="1" id="KW-1133">Transmembrane helix</keyword>
<sequence>MNYLENFPGPHTRMLLGFWLLDSIDIVIQVVWHALGLRLDLRTAITLSCVTQNPKLGFFMDVATLLTKMLMCARVINLNIYDDEVDAGTSLENRQLV</sequence>
<keyword evidence="1" id="KW-0472">Membrane</keyword>
<dbReference type="AlphaFoldDB" id="A0A0A8ZWI9"/>
<proteinExistence type="predicted"/>
<organism evidence="2">
    <name type="scientific">Arundo donax</name>
    <name type="common">Giant reed</name>
    <name type="synonym">Donax arundinaceus</name>
    <dbReference type="NCBI Taxonomy" id="35708"/>
    <lineage>
        <taxon>Eukaryota</taxon>
        <taxon>Viridiplantae</taxon>
        <taxon>Streptophyta</taxon>
        <taxon>Embryophyta</taxon>
        <taxon>Tracheophyta</taxon>
        <taxon>Spermatophyta</taxon>
        <taxon>Magnoliopsida</taxon>
        <taxon>Liliopsida</taxon>
        <taxon>Poales</taxon>
        <taxon>Poaceae</taxon>
        <taxon>PACMAD clade</taxon>
        <taxon>Arundinoideae</taxon>
        <taxon>Arundineae</taxon>
        <taxon>Arundo</taxon>
    </lineage>
</organism>
<accession>A0A0A8ZWI9</accession>